<sequence length="410" mass="44997">MKLASGRDSESHVLDVPDHAGASASGLLFRPLWPLLTSLERWRAEASCAVPDTLLNPLKIWIFDCYPDADIVERLISHGAGERLPPRDPLTEPERADPLECATAMLWARAAEVLSRPIPSIVLTEIAATSHLDEAQVTALVAPLAAIYRHASLLCVKWADPVPARPSSVALREALTEIVAEGELAWRFGLLLLLTGRTDIDIALPAARTVALATTDQGLHLDICDKALAAAFDIMEKRCECLRREIENLRPARRTDRRPLIWMDVPEFAAVSALIRFSSRCGLHMGAATQLKHAAARLASTQFAFLVEEDLLISWPDGAWPDSLMTVFERGVRRLRNLASLGACFTHLTDFRPLVERLASHYLEDMSIGLNTVERVRVAETLLDVTARLPTRSGVASVTSGARAHGSRGR</sequence>
<comment type="caution">
    <text evidence="1">The sequence shown here is derived from an EMBL/GenBank/DDBJ whole genome shotgun (WGS) entry which is preliminary data.</text>
</comment>
<dbReference type="RefSeq" id="WP_207883869.1">
    <property type="nucleotide sequence ID" value="NZ_JAFVMF010000032.1"/>
</dbReference>
<keyword evidence="2" id="KW-1185">Reference proteome</keyword>
<protein>
    <submittedName>
        <fullName evidence="1">Uncharacterized protein</fullName>
    </submittedName>
</protein>
<dbReference type="EMBL" id="JAFVMF010000032">
    <property type="protein sequence ID" value="MBO1361854.1"/>
    <property type="molecule type" value="Genomic_DNA"/>
</dbReference>
<reference evidence="1 2" key="1">
    <citation type="submission" date="2021-03" db="EMBL/GenBank/DDBJ databases">
        <title>The complete genome sequence of Acetobacter sacchari TBRC 11175.</title>
        <authorList>
            <person name="Charoenyingcharoen P."/>
            <person name="Yukphan P."/>
        </authorList>
    </citation>
    <scope>NUCLEOTIDE SEQUENCE [LARGE SCALE GENOMIC DNA]</scope>
    <source>
        <strain evidence="1 2">TBRC 11175</strain>
    </source>
</reference>
<evidence type="ECO:0000313" key="2">
    <source>
        <dbReference type="Proteomes" id="UP000664771"/>
    </source>
</evidence>
<organism evidence="1 2">
    <name type="scientific">Acetobacter sacchari</name>
    <dbReference type="NCBI Taxonomy" id="2661687"/>
    <lineage>
        <taxon>Bacteria</taxon>
        <taxon>Pseudomonadati</taxon>
        <taxon>Pseudomonadota</taxon>
        <taxon>Alphaproteobacteria</taxon>
        <taxon>Acetobacterales</taxon>
        <taxon>Acetobacteraceae</taxon>
        <taxon>Acetobacter</taxon>
    </lineage>
</organism>
<proteinExistence type="predicted"/>
<accession>A0ABS3M101</accession>
<name>A0ABS3M101_9PROT</name>
<gene>
    <name evidence="1" type="ORF">J2D73_18890</name>
</gene>
<dbReference type="Proteomes" id="UP000664771">
    <property type="component" value="Unassembled WGS sequence"/>
</dbReference>
<evidence type="ECO:0000313" key="1">
    <source>
        <dbReference type="EMBL" id="MBO1361854.1"/>
    </source>
</evidence>